<evidence type="ECO:0000313" key="3">
    <source>
        <dbReference type="Proteomes" id="UP000292704"/>
    </source>
</evidence>
<dbReference type="RefSeq" id="WP_130171586.1">
    <property type="nucleotide sequence ID" value="NZ_SHMR01000008.1"/>
</dbReference>
<name>A0A482XU77_9EURY</name>
<proteinExistence type="predicted"/>
<evidence type="ECO:0000313" key="2">
    <source>
        <dbReference type="EMBL" id="RZH66689.1"/>
    </source>
</evidence>
<sequence>MAAQLATLEDRLEAAERQQRLLRTTVAGLAREVGCSLGCQCSRCEGSYTFVKDGSMYCPRCGDREPL</sequence>
<reference evidence="2 3" key="1">
    <citation type="submission" date="2019-02" db="EMBL/GenBank/DDBJ databases">
        <title>Genome analysis provides insights into bioremediation potentialities and Haloocin production by Natrinema altunense strain 4.1R isolated from Chott Douz in Tunisian desert.</title>
        <authorList>
            <person name="Najjari A."/>
            <person name="Youssef N."/>
            <person name="Ben Dhia O."/>
            <person name="Ferjani R."/>
            <person name="El Hidri D."/>
            <person name="Ouzari H.I."/>
            <person name="Cherif A."/>
        </authorList>
    </citation>
    <scope>NUCLEOTIDE SEQUENCE [LARGE SCALE GENOMIC DNA]</scope>
    <source>
        <strain evidence="2 3">4.1R</strain>
    </source>
</reference>
<dbReference type="Proteomes" id="UP000292704">
    <property type="component" value="Unassembled WGS sequence"/>
</dbReference>
<gene>
    <name evidence="2" type="ORF">ELS17_16080</name>
</gene>
<dbReference type="OrthoDB" id="205571at2157"/>
<organism evidence="2 3">
    <name type="scientific">Natrinema altunense</name>
    <dbReference type="NCBI Taxonomy" id="222984"/>
    <lineage>
        <taxon>Archaea</taxon>
        <taxon>Methanobacteriati</taxon>
        <taxon>Methanobacteriota</taxon>
        <taxon>Stenosarchaea group</taxon>
        <taxon>Halobacteria</taxon>
        <taxon>Halobacteriales</taxon>
        <taxon>Natrialbaceae</taxon>
        <taxon>Natrinema</taxon>
    </lineage>
</organism>
<dbReference type="AlphaFoldDB" id="A0A482XU77"/>
<dbReference type="EMBL" id="SHMR01000008">
    <property type="protein sequence ID" value="RZH66689.1"/>
    <property type="molecule type" value="Genomic_DNA"/>
</dbReference>
<protein>
    <recommendedName>
        <fullName evidence="4">Sjogrens syndrome scleroderma autoantigen 1</fullName>
    </recommendedName>
</protein>
<keyword evidence="1" id="KW-0175">Coiled coil</keyword>
<accession>A0A482XU77</accession>
<feature type="coiled-coil region" evidence="1">
    <location>
        <begin position="5"/>
        <end position="32"/>
    </location>
</feature>
<evidence type="ECO:0008006" key="4">
    <source>
        <dbReference type="Google" id="ProtNLM"/>
    </source>
</evidence>
<comment type="caution">
    <text evidence="2">The sequence shown here is derived from an EMBL/GenBank/DDBJ whole genome shotgun (WGS) entry which is preliminary data.</text>
</comment>
<evidence type="ECO:0000256" key="1">
    <source>
        <dbReference type="SAM" id="Coils"/>
    </source>
</evidence>